<proteinExistence type="evidence at transcript level"/>
<keyword evidence="8" id="KW-0539">Nucleus</keyword>
<dbReference type="GO" id="GO:0034473">
    <property type="term" value="P:U1 snRNA 3'-end processing"/>
    <property type="evidence" value="ECO:0007669"/>
    <property type="project" value="TreeGrafter"/>
</dbReference>
<protein>
    <recommendedName>
        <fullName evidence="9">Ribosomal RNA-processing protein 43</fullName>
    </recommendedName>
</protein>
<keyword evidence="4" id="KW-0963">Cytoplasm</keyword>
<dbReference type="GO" id="GO:0000176">
    <property type="term" value="C:nuclear exosome (RNase complex)"/>
    <property type="evidence" value="ECO:0007669"/>
    <property type="project" value="TreeGrafter"/>
</dbReference>
<keyword evidence="7" id="KW-0694">RNA-binding</keyword>
<dbReference type="Pfam" id="PF03725">
    <property type="entry name" value="RNase_PH_C"/>
    <property type="match status" value="1"/>
</dbReference>
<dbReference type="InterPro" id="IPR050590">
    <property type="entry name" value="Exosome_comp_Rrp42_subfam"/>
</dbReference>
<dbReference type="InterPro" id="IPR027408">
    <property type="entry name" value="PNPase/RNase_PH_dom_sf"/>
</dbReference>
<dbReference type="FunFam" id="3.30.230.70:FF:000017">
    <property type="entry name" value="Exosome complex component Rrp42"/>
    <property type="match status" value="1"/>
</dbReference>
<evidence type="ECO:0000256" key="3">
    <source>
        <dbReference type="ARBA" id="ARBA00006678"/>
    </source>
</evidence>
<dbReference type="GO" id="GO:0005730">
    <property type="term" value="C:nucleolus"/>
    <property type="evidence" value="ECO:0007669"/>
    <property type="project" value="UniProtKB-SubCell"/>
</dbReference>
<dbReference type="PANTHER" id="PTHR11097:SF9">
    <property type="entry name" value="EXOSOME COMPLEX COMPONENT RRP43"/>
    <property type="match status" value="1"/>
</dbReference>
<dbReference type="CDD" id="cd11369">
    <property type="entry name" value="RNase_PH_RRP43"/>
    <property type="match status" value="1"/>
</dbReference>
<sequence length="279" mass="30713">MRTVIKSSTGQLRLNDKSDDFYKLHLKEGIRPDGRMLMEMRPMVLNVGSISTASGSSLVKVGNTTVVCGIKAELTEPNASHPGKGIVVPNVELSPLCSPKFKPGPPCDQAQVVTKFLDNLIQSTNLICLDDLCVENDKLVWILYCDLICIDYDGNIVDASVISLMAALQNVKLPEVKINEECESVEVNLKCTATLKLCSCPVSTTFRVFDRSNIIADPTSMEEELTEGQLTIVTDQQGRIIYMERPGGVTLQEEHVEKCMKRAVIRGAEVQTLYMEVTG</sequence>
<evidence type="ECO:0000256" key="6">
    <source>
        <dbReference type="ARBA" id="ARBA00022835"/>
    </source>
</evidence>
<evidence type="ECO:0000256" key="9">
    <source>
        <dbReference type="ARBA" id="ARBA00030617"/>
    </source>
</evidence>
<dbReference type="PANTHER" id="PTHR11097">
    <property type="entry name" value="EXOSOME COMPLEX EXONUCLEASE RIBOSOMAL RNA PROCESSING PROTEIN"/>
    <property type="match status" value="1"/>
</dbReference>
<evidence type="ECO:0000259" key="11">
    <source>
        <dbReference type="Pfam" id="PF03725"/>
    </source>
</evidence>
<dbReference type="InterPro" id="IPR036345">
    <property type="entry name" value="ExoRNase_PH_dom2_sf"/>
</dbReference>
<dbReference type="GO" id="GO:0016075">
    <property type="term" value="P:rRNA catabolic process"/>
    <property type="evidence" value="ECO:0007669"/>
    <property type="project" value="TreeGrafter"/>
</dbReference>
<evidence type="ECO:0000313" key="12">
    <source>
        <dbReference type="EMBL" id="CAB3244006.1"/>
    </source>
</evidence>
<keyword evidence="6" id="KW-0271">Exosome</keyword>
<dbReference type="InterPro" id="IPR033196">
    <property type="entry name" value="Rrp43"/>
</dbReference>
<dbReference type="Pfam" id="PF01138">
    <property type="entry name" value="RNase_PH"/>
    <property type="match status" value="1"/>
</dbReference>
<feature type="domain" description="Exoribonuclease phosphorolytic" evidence="11">
    <location>
        <begin position="201"/>
        <end position="264"/>
    </location>
</feature>
<evidence type="ECO:0000256" key="1">
    <source>
        <dbReference type="ARBA" id="ARBA00004496"/>
    </source>
</evidence>
<keyword evidence="5" id="KW-0698">rRNA processing</keyword>
<gene>
    <name evidence="12" type="primary">Exosc8</name>
</gene>
<reference evidence="12" key="1">
    <citation type="submission" date="2020-04" db="EMBL/GenBank/DDBJ databases">
        <authorList>
            <person name="Neveu A P."/>
        </authorList>
    </citation>
    <scope>NUCLEOTIDE SEQUENCE</scope>
    <source>
        <tissue evidence="12">Whole embryo</tissue>
    </source>
</reference>
<evidence type="ECO:0000256" key="7">
    <source>
        <dbReference type="ARBA" id="ARBA00022884"/>
    </source>
</evidence>
<dbReference type="Gene3D" id="3.30.230.70">
    <property type="entry name" value="GHMP Kinase, N-terminal domain"/>
    <property type="match status" value="1"/>
</dbReference>
<comment type="subcellular location">
    <subcellularLocation>
        <location evidence="1">Cytoplasm</location>
    </subcellularLocation>
    <subcellularLocation>
        <location evidence="2">Nucleus</location>
        <location evidence="2">Nucleolus</location>
    </subcellularLocation>
</comment>
<accession>A0A6F9DCY2</accession>
<dbReference type="GO" id="GO:0071028">
    <property type="term" value="P:nuclear mRNA surveillance"/>
    <property type="evidence" value="ECO:0007669"/>
    <property type="project" value="TreeGrafter"/>
</dbReference>
<comment type="similarity">
    <text evidence="3">Belongs to the RNase PH family.</text>
</comment>
<evidence type="ECO:0000259" key="10">
    <source>
        <dbReference type="Pfam" id="PF01138"/>
    </source>
</evidence>
<dbReference type="GO" id="GO:0034475">
    <property type="term" value="P:U4 snRNA 3'-end processing"/>
    <property type="evidence" value="ECO:0007669"/>
    <property type="project" value="TreeGrafter"/>
</dbReference>
<dbReference type="AlphaFoldDB" id="A0A6F9DCY2"/>
<dbReference type="InterPro" id="IPR015847">
    <property type="entry name" value="ExoRNase_PH_dom2"/>
</dbReference>
<feature type="domain" description="Exoribonuclease phosphorolytic" evidence="10">
    <location>
        <begin position="39"/>
        <end position="174"/>
    </location>
</feature>
<dbReference type="SUPFAM" id="SSF54211">
    <property type="entry name" value="Ribosomal protein S5 domain 2-like"/>
    <property type="match status" value="1"/>
</dbReference>
<evidence type="ECO:0000256" key="8">
    <source>
        <dbReference type="ARBA" id="ARBA00023242"/>
    </source>
</evidence>
<evidence type="ECO:0000256" key="4">
    <source>
        <dbReference type="ARBA" id="ARBA00022490"/>
    </source>
</evidence>
<name>A0A6F9DCY2_9ASCI</name>
<organism evidence="12">
    <name type="scientific">Phallusia mammillata</name>
    <dbReference type="NCBI Taxonomy" id="59560"/>
    <lineage>
        <taxon>Eukaryota</taxon>
        <taxon>Metazoa</taxon>
        <taxon>Chordata</taxon>
        <taxon>Tunicata</taxon>
        <taxon>Ascidiacea</taxon>
        <taxon>Phlebobranchia</taxon>
        <taxon>Ascidiidae</taxon>
        <taxon>Phallusia</taxon>
    </lineage>
</organism>
<evidence type="ECO:0000256" key="2">
    <source>
        <dbReference type="ARBA" id="ARBA00004604"/>
    </source>
</evidence>
<dbReference type="SUPFAM" id="SSF55666">
    <property type="entry name" value="Ribonuclease PH domain 2-like"/>
    <property type="match status" value="1"/>
</dbReference>
<dbReference type="GO" id="GO:0071035">
    <property type="term" value="P:nuclear polyadenylation-dependent rRNA catabolic process"/>
    <property type="evidence" value="ECO:0007669"/>
    <property type="project" value="TreeGrafter"/>
</dbReference>
<dbReference type="GO" id="GO:0000177">
    <property type="term" value="C:cytoplasmic exosome (RNase complex)"/>
    <property type="evidence" value="ECO:0007669"/>
    <property type="project" value="TreeGrafter"/>
</dbReference>
<evidence type="ECO:0000256" key="5">
    <source>
        <dbReference type="ARBA" id="ARBA00022552"/>
    </source>
</evidence>
<dbReference type="GO" id="GO:0071038">
    <property type="term" value="P:TRAMP-dependent tRNA surveillance pathway"/>
    <property type="evidence" value="ECO:0007669"/>
    <property type="project" value="TreeGrafter"/>
</dbReference>
<dbReference type="GO" id="GO:0034476">
    <property type="term" value="P:U5 snRNA 3'-end processing"/>
    <property type="evidence" value="ECO:0007669"/>
    <property type="project" value="TreeGrafter"/>
</dbReference>
<dbReference type="EMBL" id="LR784976">
    <property type="protein sequence ID" value="CAB3244006.1"/>
    <property type="molecule type" value="mRNA"/>
</dbReference>
<dbReference type="GO" id="GO:0035925">
    <property type="term" value="F:mRNA 3'-UTR AU-rich region binding"/>
    <property type="evidence" value="ECO:0007669"/>
    <property type="project" value="TreeGrafter"/>
</dbReference>
<dbReference type="InterPro" id="IPR001247">
    <property type="entry name" value="ExoRNase_PH_dom1"/>
</dbReference>
<dbReference type="InterPro" id="IPR020568">
    <property type="entry name" value="Ribosomal_Su5_D2-typ_SF"/>
</dbReference>
<dbReference type="GO" id="GO:0000467">
    <property type="term" value="P:exonucleolytic trimming to generate mature 3'-end of 5.8S rRNA from tricistronic rRNA transcript (SSU-rRNA, 5.8S rRNA, LSU-rRNA)"/>
    <property type="evidence" value="ECO:0007669"/>
    <property type="project" value="TreeGrafter"/>
</dbReference>